<sequence>MPGAPVPPSGGGSTARKVIGGLLTVFGVLGMLGGGALAAHAYSNSQQSIPNSAYGPTLWRNETTDRLFPATVGEPPSYRYDAADKQVAQWSRMGISQDTSCSEGLSGETKETAERLGCEAVLRATYVDLTGEMVATVAIIVLPKGTAGQEMGEYFDDQEHADVPDAAVVPFAVPGTLAAKWQGNRRNGMGGEALGGDSFPYAIAVTTGAVNGRTSGNLPGEFGDYGANGEDRKPWMDAANALSETFHTHLGNLER</sequence>
<protein>
    <submittedName>
        <fullName evidence="1">Uncharacterized protein</fullName>
    </submittedName>
</protein>
<dbReference type="EMBL" id="JAKEIP010000108">
    <property type="protein sequence ID" value="MCF1596622.1"/>
    <property type="molecule type" value="Genomic_DNA"/>
</dbReference>
<comment type="caution">
    <text evidence="1">The sequence shown here is derived from an EMBL/GenBank/DDBJ whole genome shotgun (WGS) entry which is preliminary data.</text>
</comment>
<dbReference type="AlphaFoldDB" id="A0A9X1TMI7"/>
<proteinExistence type="predicted"/>
<gene>
    <name evidence="1" type="ORF">L0P92_24090</name>
</gene>
<name>A0A9X1TMI7_STRM4</name>
<organism evidence="1 2">
    <name type="scientific">Streptomyces muensis</name>
    <dbReference type="NCBI Taxonomy" id="1077944"/>
    <lineage>
        <taxon>Bacteria</taxon>
        <taxon>Bacillati</taxon>
        <taxon>Actinomycetota</taxon>
        <taxon>Actinomycetes</taxon>
        <taxon>Kitasatosporales</taxon>
        <taxon>Streptomycetaceae</taxon>
        <taxon>Streptomyces</taxon>
    </lineage>
</organism>
<evidence type="ECO:0000313" key="1">
    <source>
        <dbReference type="EMBL" id="MCF1596622.1"/>
    </source>
</evidence>
<accession>A0A9X1TMI7</accession>
<evidence type="ECO:0000313" key="2">
    <source>
        <dbReference type="Proteomes" id="UP001139384"/>
    </source>
</evidence>
<dbReference type="RefSeq" id="WP_234764936.1">
    <property type="nucleotide sequence ID" value="NZ_JAKEIP010000108.1"/>
</dbReference>
<dbReference type="Proteomes" id="UP001139384">
    <property type="component" value="Unassembled WGS sequence"/>
</dbReference>
<keyword evidence="2" id="KW-1185">Reference proteome</keyword>
<reference evidence="1" key="1">
    <citation type="submission" date="2022-01" db="EMBL/GenBank/DDBJ databases">
        <title>Draft Genome Sequences of Seven Type Strains of the Genus Streptomyces.</title>
        <authorList>
            <person name="Aziz S."/>
            <person name="Coretto E."/>
            <person name="Chronakova A."/>
            <person name="Sproer C."/>
            <person name="Huber K."/>
            <person name="Nouioui I."/>
            <person name="Gross H."/>
        </authorList>
    </citation>
    <scope>NUCLEOTIDE SEQUENCE</scope>
    <source>
        <strain evidence="1">DSM 103493</strain>
    </source>
</reference>